<keyword evidence="2" id="KW-1185">Reference proteome</keyword>
<organism evidence="1 2">
    <name type="scientific">Ephemerocybe angulata</name>
    <dbReference type="NCBI Taxonomy" id="980116"/>
    <lineage>
        <taxon>Eukaryota</taxon>
        <taxon>Fungi</taxon>
        <taxon>Dikarya</taxon>
        <taxon>Basidiomycota</taxon>
        <taxon>Agaricomycotina</taxon>
        <taxon>Agaricomycetes</taxon>
        <taxon>Agaricomycetidae</taxon>
        <taxon>Agaricales</taxon>
        <taxon>Agaricineae</taxon>
        <taxon>Psathyrellaceae</taxon>
        <taxon>Ephemerocybe</taxon>
    </lineage>
</organism>
<name>A0A8H6HVP5_9AGAR</name>
<dbReference type="Proteomes" id="UP000521943">
    <property type="component" value="Unassembled WGS sequence"/>
</dbReference>
<reference evidence="1 2" key="1">
    <citation type="submission" date="2020-07" db="EMBL/GenBank/DDBJ databases">
        <title>Comparative genomics of pyrophilous fungi reveals a link between fire events and developmental genes.</title>
        <authorList>
            <consortium name="DOE Joint Genome Institute"/>
            <person name="Steindorff A.S."/>
            <person name="Carver A."/>
            <person name="Calhoun S."/>
            <person name="Stillman K."/>
            <person name="Liu H."/>
            <person name="Lipzen A."/>
            <person name="Pangilinan J."/>
            <person name="Labutti K."/>
            <person name="Bruns T.D."/>
            <person name="Grigoriev I.V."/>
        </authorList>
    </citation>
    <scope>NUCLEOTIDE SEQUENCE [LARGE SCALE GENOMIC DNA]</scope>
    <source>
        <strain evidence="1 2">CBS 144469</strain>
    </source>
</reference>
<dbReference type="OrthoDB" id="10308106at2759"/>
<dbReference type="AlphaFoldDB" id="A0A8H6HVP5"/>
<accession>A0A8H6HVP5</accession>
<protein>
    <submittedName>
        <fullName evidence="1">Uncharacterized protein</fullName>
    </submittedName>
</protein>
<sequence>MTLIPPELIDHTLSLLDGEDRSTALLSCALASSEFYAIAIPALYSDIKIGCTPYPETLKDAPRCSPPLSRLMKLASQLEHDPTPGSLVKSLHLRLEATDFRIWPGLPNSSEDLSIRPLATLLRCLTRLEAFRIEHCAEPTVSRSFAFPNLEAVTAEVVRICNLPTLRTLALNLRGIPSRVWSRNTSLSSVVLKPFSPVVPGLADRWKGLVPVSAPDLTARSKGNITRLAYQQNSITDLVDLVKEAPWAFEGIRTVNLHIRSYPQRMTEPWEIGPFLRRTAATLEVLDWRIDLIEPQSLIGLGGDPINFSPIQDPFAGFPHLRRVSLSVKTRDTFEAGPIPDGIRDLFTYFQRNSEAIEELDLTLSCFGSATSCTDMWKMAERPVTHSPPAPVLGLKKALASSCPTPPSLALSNLYNASKNSCRISTLRTSKPLGV</sequence>
<evidence type="ECO:0000313" key="2">
    <source>
        <dbReference type="Proteomes" id="UP000521943"/>
    </source>
</evidence>
<comment type="caution">
    <text evidence="1">The sequence shown here is derived from an EMBL/GenBank/DDBJ whole genome shotgun (WGS) entry which is preliminary data.</text>
</comment>
<evidence type="ECO:0000313" key="1">
    <source>
        <dbReference type="EMBL" id="KAF6754080.1"/>
    </source>
</evidence>
<proteinExistence type="predicted"/>
<gene>
    <name evidence="1" type="ORF">DFP72DRAFT_1170540</name>
</gene>
<dbReference type="EMBL" id="JACGCI010000036">
    <property type="protein sequence ID" value="KAF6754080.1"/>
    <property type="molecule type" value="Genomic_DNA"/>
</dbReference>